<accession>A0A875S1A2</accession>
<protein>
    <submittedName>
        <fullName evidence="1">Uncharacterized protein</fullName>
    </submittedName>
</protein>
<dbReference type="KEGG" id="bnn:FOA43_001197"/>
<dbReference type="GeneID" id="62194598"/>
<evidence type="ECO:0000313" key="1">
    <source>
        <dbReference type="EMBL" id="QPG73882.1"/>
    </source>
</evidence>
<name>A0A875S1A2_EENNA</name>
<organism evidence="1 2">
    <name type="scientific">Eeniella nana</name>
    <name type="common">Yeast</name>
    <name type="synonym">Brettanomyces nanus</name>
    <dbReference type="NCBI Taxonomy" id="13502"/>
    <lineage>
        <taxon>Eukaryota</taxon>
        <taxon>Fungi</taxon>
        <taxon>Dikarya</taxon>
        <taxon>Ascomycota</taxon>
        <taxon>Saccharomycotina</taxon>
        <taxon>Pichiomycetes</taxon>
        <taxon>Pichiales</taxon>
        <taxon>Pichiaceae</taxon>
        <taxon>Brettanomyces</taxon>
    </lineage>
</organism>
<dbReference type="AlphaFoldDB" id="A0A875S1A2"/>
<sequence length="277" mass="32420">MKPTERMQNFSQDEKINTTFGQVGQGMQELQQIMQDIAQMIKQKFENERSTANPQTQTESQIEMTEVETLEKIRHYLPQVKLDPENPQQASEGKDYKLATYRPLQGMKFIKLGKVVQEIYDKVLRIQYQLSEECIKYSDWGQVMKSHYIDVVGITPAARCQTWQQIMVVLFERAGFSKFATKMTKRLSDPRNFVTPGEVTTVYDMLLDWLQAVEDTKMHFPAEHIRNQIQDVFSKFNVFNNGKQEKAQRKCHTTRQFKAFIHSEISKYTVVKTIEPT</sequence>
<proteinExistence type="predicted"/>
<dbReference type="RefSeq" id="XP_038777447.1">
    <property type="nucleotide sequence ID" value="XM_038921519.1"/>
</dbReference>
<dbReference type="Proteomes" id="UP000662931">
    <property type="component" value="Chromosome 1"/>
</dbReference>
<evidence type="ECO:0000313" key="2">
    <source>
        <dbReference type="Proteomes" id="UP000662931"/>
    </source>
</evidence>
<reference evidence="1" key="1">
    <citation type="submission" date="2020-10" db="EMBL/GenBank/DDBJ databases">
        <authorList>
            <person name="Roach M.J.R."/>
        </authorList>
    </citation>
    <scope>NUCLEOTIDE SEQUENCE</scope>
    <source>
        <strain evidence="1">CBS 1945</strain>
    </source>
</reference>
<dbReference type="EMBL" id="CP064812">
    <property type="protein sequence ID" value="QPG73882.1"/>
    <property type="molecule type" value="Genomic_DNA"/>
</dbReference>
<keyword evidence="2" id="KW-1185">Reference proteome</keyword>
<gene>
    <name evidence="1" type="ORF">FOA43_001197</name>
</gene>